<dbReference type="EMBL" id="FONN01000003">
    <property type="protein sequence ID" value="SFE49199.1"/>
    <property type="molecule type" value="Genomic_DNA"/>
</dbReference>
<dbReference type="SMART" id="SM00257">
    <property type="entry name" value="LysM"/>
    <property type="match status" value="2"/>
</dbReference>
<dbReference type="InterPro" id="IPR018392">
    <property type="entry name" value="LysM"/>
</dbReference>
<sequence length="394" mass="41067">MKIYVVKKGDSLYLIGQKHHVTVEEILKLNPSITNPDVIEVGMKIKIPSTSHGTGGMEIMHQYVVKQEDTLWKLSKAWGVPLADMIKANPQLKNPNVLMTGEIVNVPKAGHTTTTPDTGTGTAIGTTAAGTNGHTGHHALHPLSVMQGVQQWVGGKKPTGQMPGKTSTAPAEVKTPTAPIPTTKAPTATIPTTKAPTAPIPTTKAPTAPIPTTKAPTAPIPTTKAPTAPIVTPVAPLATPAPQPKPLPIEKPVEKKTYPVYSHHQQSVDLFMQYGTPAVEASSTYPTTVVSPAATTPAWPQYGGYGMPTTVSPAQTGGYGHWQQPTMVSPVSQGEGYNPCPPGMYPIGGMGGGYGYGGQVSPAETQGYGYGGMVSPAETQSYGYGGMVSPAETQ</sequence>
<dbReference type="AlphaFoldDB" id="A0A1I2AZK8"/>
<dbReference type="PANTHER" id="PTHR33734">
    <property type="entry name" value="LYSM DOMAIN-CONTAINING GPI-ANCHORED PROTEIN 2"/>
    <property type="match status" value="1"/>
</dbReference>
<organism evidence="3 4">
    <name type="scientific">Paenibacillus algorifonticola</name>
    <dbReference type="NCBI Taxonomy" id="684063"/>
    <lineage>
        <taxon>Bacteria</taxon>
        <taxon>Bacillati</taxon>
        <taxon>Bacillota</taxon>
        <taxon>Bacilli</taxon>
        <taxon>Bacillales</taxon>
        <taxon>Paenibacillaceae</taxon>
        <taxon>Paenibacillus</taxon>
    </lineage>
</organism>
<name>A0A1I2AZK8_9BACL</name>
<dbReference type="InterPro" id="IPR036779">
    <property type="entry name" value="LysM_dom_sf"/>
</dbReference>
<dbReference type="PANTHER" id="PTHR33734:SF34">
    <property type="entry name" value="SPOIVD-ASSOCIATED FACTOR A"/>
    <property type="match status" value="1"/>
</dbReference>
<keyword evidence="4" id="KW-1185">Reference proteome</keyword>
<dbReference type="GO" id="GO:0008932">
    <property type="term" value="F:lytic endotransglycosylase activity"/>
    <property type="evidence" value="ECO:0007669"/>
    <property type="project" value="TreeGrafter"/>
</dbReference>
<feature type="region of interest" description="Disordered" evidence="1">
    <location>
        <begin position="156"/>
        <end position="228"/>
    </location>
</feature>
<gene>
    <name evidence="3" type="ORF">SAMN04487969_10352</name>
</gene>
<dbReference type="Pfam" id="PF01476">
    <property type="entry name" value="LysM"/>
    <property type="match status" value="2"/>
</dbReference>
<feature type="domain" description="LysM" evidence="2">
    <location>
        <begin position="2"/>
        <end position="47"/>
    </location>
</feature>
<feature type="non-terminal residue" evidence="3">
    <location>
        <position position="394"/>
    </location>
</feature>
<reference evidence="4" key="1">
    <citation type="submission" date="2016-10" db="EMBL/GenBank/DDBJ databases">
        <authorList>
            <person name="Varghese N."/>
            <person name="Submissions S."/>
        </authorList>
    </citation>
    <scope>NUCLEOTIDE SEQUENCE [LARGE SCALE GENOMIC DNA]</scope>
    <source>
        <strain evidence="4">CGMCC 1.10223</strain>
    </source>
</reference>
<evidence type="ECO:0000313" key="4">
    <source>
        <dbReference type="Proteomes" id="UP000183410"/>
    </source>
</evidence>
<proteinExistence type="predicted"/>
<protein>
    <submittedName>
        <fullName evidence="3">Morphogenetic protein associated with SpoVID</fullName>
    </submittedName>
</protein>
<evidence type="ECO:0000313" key="3">
    <source>
        <dbReference type="EMBL" id="SFE49199.1"/>
    </source>
</evidence>
<dbReference type="RefSeq" id="WP_074904699.1">
    <property type="nucleotide sequence ID" value="NZ_FONN01000003.1"/>
</dbReference>
<dbReference type="Proteomes" id="UP000183410">
    <property type="component" value="Unassembled WGS sequence"/>
</dbReference>
<dbReference type="SUPFAM" id="SSF54106">
    <property type="entry name" value="LysM domain"/>
    <property type="match status" value="2"/>
</dbReference>
<dbReference type="Gene3D" id="3.10.350.10">
    <property type="entry name" value="LysM domain"/>
    <property type="match status" value="2"/>
</dbReference>
<dbReference type="CDD" id="cd00118">
    <property type="entry name" value="LysM"/>
    <property type="match status" value="2"/>
</dbReference>
<accession>A0A1I2AZK8</accession>
<feature type="domain" description="LysM" evidence="2">
    <location>
        <begin position="61"/>
        <end position="106"/>
    </location>
</feature>
<evidence type="ECO:0000259" key="2">
    <source>
        <dbReference type="PROSITE" id="PS51782"/>
    </source>
</evidence>
<feature type="compositionally biased region" description="Low complexity" evidence="1">
    <location>
        <begin position="174"/>
        <end position="228"/>
    </location>
</feature>
<evidence type="ECO:0000256" key="1">
    <source>
        <dbReference type="SAM" id="MobiDB-lite"/>
    </source>
</evidence>
<dbReference type="PROSITE" id="PS51782">
    <property type="entry name" value="LYSM"/>
    <property type="match status" value="2"/>
</dbReference>